<dbReference type="Proteomes" id="UP000032545">
    <property type="component" value="Unassembled WGS sequence"/>
</dbReference>
<comment type="caution">
    <text evidence="3">The sequence shown here is derived from an EMBL/GenBank/DDBJ whole genome shotgun (WGS) entry which is preliminary data.</text>
</comment>
<dbReference type="PATRIC" id="fig|1502723.3.peg.2857"/>
<evidence type="ECO:0000313" key="3">
    <source>
        <dbReference type="EMBL" id="KJE22353.1"/>
    </source>
</evidence>
<dbReference type="InterPro" id="IPR036291">
    <property type="entry name" value="NAD(P)-bd_dom_sf"/>
</dbReference>
<dbReference type="Pfam" id="PF03807">
    <property type="entry name" value="F420_oxidored"/>
    <property type="match status" value="1"/>
</dbReference>
<evidence type="ECO:0000256" key="1">
    <source>
        <dbReference type="ARBA" id="ARBA00023002"/>
    </source>
</evidence>
<accession>A0A0D8BDL9</accession>
<feature type="domain" description="Pyrroline-5-carboxylate reductase catalytic N-terminal" evidence="2">
    <location>
        <begin position="2"/>
        <end position="95"/>
    </location>
</feature>
<dbReference type="GO" id="GO:0016491">
    <property type="term" value="F:oxidoreductase activity"/>
    <property type="evidence" value="ECO:0007669"/>
    <property type="project" value="UniProtKB-KW"/>
</dbReference>
<dbReference type="SUPFAM" id="SSF51735">
    <property type="entry name" value="NAD(P)-binding Rossmann-fold domains"/>
    <property type="match status" value="1"/>
</dbReference>
<dbReference type="AlphaFoldDB" id="A0A0D8BDL9"/>
<sequence length="225" mass="22227">MRIGILGTGALAEALGTGWVRAGHELVIGGRSRAKAEALAGRLGGGTRADTPREAVTGQDAVLLAVLWSGVADVLRDVDAAAGTLAGTTLIDPTNAVEHGVGVLLAGAGTSAAGQIAAWAPGSHVVKAFHLFPAEQWTAPPPGDAAGPAHATVVICGDDAGALRITGELIRAVGGTPAVLGPLDRARQLEEAAGFVIGLAFAGVDPSSAIPRVPTQSPSPDGSVV</sequence>
<keyword evidence="4" id="KW-1185">Reference proteome</keyword>
<dbReference type="OrthoDB" id="5738121at2"/>
<keyword evidence="1" id="KW-0560">Oxidoreductase</keyword>
<evidence type="ECO:0000313" key="4">
    <source>
        <dbReference type="Proteomes" id="UP000032545"/>
    </source>
</evidence>
<evidence type="ECO:0000259" key="2">
    <source>
        <dbReference type="Pfam" id="PF03807"/>
    </source>
</evidence>
<reference evidence="4" key="1">
    <citation type="submission" date="2015-02" db="EMBL/GenBank/DDBJ databases">
        <title>Draft Genome of Frankia sp. CpI1-S.</title>
        <authorList>
            <person name="Oshone R.T."/>
            <person name="Ngom M."/>
            <person name="Ghodhbane-Gtari F."/>
            <person name="Gtari M."/>
            <person name="Morris K."/>
            <person name="Thomas K."/>
            <person name="Sen A."/>
            <person name="Tisa L.S."/>
        </authorList>
    </citation>
    <scope>NUCLEOTIDE SEQUENCE [LARGE SCALE GENOMIC DNA]</scope>
    <source>
        <strain evidence="4">CpI1-S</strain>
    </source>
</reference>
<dbReference type="RefSeq" id="WP_044886013.1">
    <property type="nucleotide sequence ID" value="NZ_JYFN01000025.1"/>
</dbReference>
<protein>
    <submittedName>
        <fullName evidence="3">Putative dinucleotide-binding enzyme</fullName>
    </submittedName>
</protein>
<dbReference type="InterPro" id="IPR051267">
    <property type="entry name" value="STEAP_metalloreductase"/>
</dbReference>
<dbReference type="Gene3D" id="3.40.50.720">
    <property type="entry name" value="NAD(P)-binding Rossmann-like Domain"/>
    <property type="match status" value="1"/>
</dbReference>
<proteinExistence type="predicted"/>
<dbReference type="PANTHER" id="PTHR14239">
    <property type="entry name" value="DUDULIN-RELATED"/>
    <property type="match status" value="1"/>
</dbReference>
<organism evidence="3 4">
    <name type="scientific">Frankia torreyi</name>
    <dbReference type="NCBI Taxonomy" id="1856"/>
    <lineage>
        <taxon>Bacteria</taxon>
        <taxon>Bacillati</taxon>
        <taxon>Actinomycetota</taxon>
        <taxon>Actinomycetes</taxon>
        <taxon>Frankiales</taxon>
        <taxon>Frankiaceae</taxon>
        <taxon>Frankia</taxon>
    </lineage>
</organism>
<dbReference type="InterPro" id="IPR028939">
    <property type="entry name" value="P5C_Rdtase_cat_N"/>
</dbReference>
<dbReference type="EMBL" id="JYFN01000025">
    <property type="protein sequence ID" value="KJE22353.1"/>
    <property type="molecule type" value="Genomic_DNA"/>
</dbReference>
<reference evidence="3 4" key="2">
    <citation type="journal article" date="2016" name="Genome Announc.">
        <title>Permanent Draft Genome Sequences for Two Variants of Frankia sp. Strain CpI1, the First Frankia Strain Isolated from Root Nodules of Comptonia peregrina.</title>
        <authorList>
            <person name="Oshone R."/>
            <person name="Hurst S.G.IV."/>
            <person name="Abebe-Akele F."/>
            <person name="Simpson S."/>
            <person name="Morris K."/>
            <person name="Thomas W.K."/>
            <person name="Tisa L.S."/>
        </authorList>
    </citation>
    <scope>NUCLEOTIDE SEQUENCE [LARGE SCALE GENOMIC DNA]</scope>
    <source>
        <strain evidence="4">CpI1-S</strain>
    </source>
</reference>
<gene>
    <name evidence="3" type="ORF">FF36_03422</name>
</gene>
<name>A0A0D8BDL9_9ACTN</name>